<name>A0A1E5C716_9GAMM</name>
<dbReference type="PANTHER" id="PTHR32234:SF3">
    <property type="entry name" value="SUPPRESSION OF COPPER SENSITIVITY PROTEIN"/>
    <property type="match status" value="1"/>
</dbReference>
<evidence type="ECO:0000259" key="8">
    <source>
        <dbReference type="Pfam" id="PF02683"/>
    </source>
</evidence>
<feature type="transmembrane region" description="Helical" evidence="6">
    <location>
        <begin position="523"/>
        <end position="540"/>
    </location>
</feature>
<evidence type="ECO:0000259" key="9">
    <source>
        <dbReference type="Pfam" id="PF11412"/>
    </source>
</evidence>
<protein>
    <submittedName>
        <fullName evidence="10">Cytochrome C biogenesis protein</fullName>
    </submittedName>
</protein>
<feature type="domain" description="Thiol:disulfide interchange protein DsbD N-terminal" evidence="9">
    <location>
        <begin position="60"/>
        <end position="161"/>
    </location>
</feature>
<evidence type="ECO:0000256" key="1">
    <source>
        <dbReference type="ARBA" id="ARBA00004141"/>
    </source>
</evidence>
<keyword evidence="11" id="KW-1185">Reference proteome</keyword>
<keyword evidence="4 6" id="KW-1133">Transmembrane helix</keyword>
<dbReference type="InterPro" id="IPR036249">
    <property type="entry name" value="Thioredoxin-like_sf"/>
</dbReference>
<evidence type="ECO:0000256" key="7">
    <source>
        <dbReference type="SAM" id="SignalP"/>
    </source>
</evidence>
<dbReference type="InterPro" id="IPR035671">
    <property type="entry name" value="DsbD_gamma"/>
</dbReference>
<evidence type="ECO:0000256" key="5">
    <source>
        <dbReference type="ARBA" id="ARBA00023136"/>
    </source>
</evidence>
<dbReference type="InterPro" id="IPR003834">
    <property type="entry name" value="Cyt_c_assmbl_TM_dom"/>
</dbReference>
<dbReference type="Pfam" id="PF11412">
    <property type="entry name" value="DsbD_N"/>
    <property type="match status" value="1"/>
</dbReference>
<feature type="transmembrane region" description="Helical" evidence="6">
    <location>
        <begin position="552"/>
        <end position="572"/>
    </location>
</feature>
<dbReference type="CDD" id="cd02953">
    <property type="entry name" value="DsbDgamma"/>
    <property type="match status" value="1"/>
</dbReference>
<dbReference type="EMBL" id="AJWN02000057">
    <property type="protein sequence ID" value="OEE60982.1"/>
    <property type="molecule type" value="Genomic_DNA"/>
</dbReference>
<evidence type="ECO:0000256" key="3">
    <source>
        <dbReference type="ARBA" id="ARBA00022748"/>
    </source>
</evidence>
<feature type="chain" id="PRO_5009172465" evidence="7">
    <location>
        <begin position="22"/>
        <end position="703"/>
    </location>
</feature>
<dbReference type="GO" id="GO:0016020">
    <property type="term" value="C:membrane"/>
    <property type="evidence" value="ECO:0007669"/>
    <property type="project" value="UniProtKB-SubCell"/>
</dbReference>
<feature type="transmembrane region" description="Helical" evidence="6">
    <location>
        <begin position="499"/>
        <end position="517"/>
    </location>
</feature>
<keyword evidence="7" id="KW-0732">Signal</keyword>
<keyword evidence="2 6" id="KW-0812">Transmembrane</keyword>
<gene>
    <name evidence="10" type="ORF">A1OK_21465</name>
</gene>
<feature type="transmembrane region" description="Helical" evidence="6">
    <location>
        <begin position="460"/>
        <end position="487"/>
    </location>
</feature>
<proteinExistence type="predicted"/>
<evidence type="ECO:0000256" key="4">
    <source>
        <dbReference type="ARBA" id="ARBA00022989"/>
    </source>
</evidence>
<comment type="caution">
    <text evidence="10">The sequence shown here is derived from an EMBL/GenBank/DDBJ whole genome shotgun (WGS) entry which is preliminary data.</text>
</comment>
<feature type="signal peptide" evidence="7">
    <location>
        <begin position="1"/>
        <end position="21"/>
    </location>
</feature>
<feature type="transmembrane region" description="Helical" evidence="6">
    <location>
        <begin position="385"/>
        <end position="405"/>
    </location>
</feature>
<dbReference type="AlphaFoldDB" id="A0A1E5C716"/>
<dbReference type="GO" id="GO:0017004">
    <property type="term" value="P:cytochrome complex assembly"/>
    <property type="evidence" value="ECO:0007669"/>
    <property type="project" value="UniProtKB-KW"/>
</dbReference>
<evidence type="ECO:0000256" key="2">
    <source>
        <dbReference type="ARBA" id="ARBA00022692"/>
    </source>
</evidence>
<reference evidence="10 11" key="1">
    <citation type="journal article" date="2012" name="Science">
        <title>Ecological populations of bacteria act as socially cohesive units of antibiotic production and resistance.</title>
        <authorList>
            <person name="Cordero O.X."/>
            <person name="Wildschutte H."/>
            <person name="Kirkup B."/>
            <person name="Proehl S."/>
            <person name="Ngo L."/>
            <person name="Hussain F."/>
            <person name="Le Roux F."/>
            <person name="Mincer T."/>
            <person name="Polz M.F."/>
        </authorList>
    </citation>
    <scope>NUCLEOTIDE SEQUENCE [LARGE SCALE GENOMIC DNA]</scope>
    <source>
        <strain evidence="10 11">FF-454</strain>
    </source>
</reference>
<dbReference type="RefSeq" id="WP_016960085.1">
    <property type="nucleotide sequence ID" value="NZ_AJWN02000057.1"/>
</dbReference>
<dbReference type="Proteomes" id="UP000095039">
    <property type="component" value="Unassembled WGS sequence"/>
</dbReference>
<dbReference type="Pfam" id="PF13899">
    <property type="entry name" value="Thioredoxin_7"/>
    <property type="match status" value="1"/>
</dbReference>
<sequence>MHAAKIINRLSLMLVSSLCLALLIATPARSESPSTGWLTDANHPPLTSRVVITGAADPTSSTVNGFLEIQLEGEWKTYWRTPGEGGVAPSLNWQASKNIKNIEWHWPAPERFDLLGIDTLGYKHNVVIPLTFTLDDFNQTTLFNGTFTLSSCTTICVLNDYPANLTFTPSELEINPEALHRYAQGMSQVPQPSPLIEHLSTTWDEGAQRLEVIAQKKMGWTSPDVLIDGESQAVADVFFSVPQVVVNGNTLQATFDASSWMGKPNLSHTALNVTFIDDNFLAEQSSVPKSGIVTASTTLSLSSAILFALLGGLILNIMPCVLPVLGIKLSGVVTAQGLEKTKIRRQFIASALGILFSFWLIAAFLSVLKLTGHAFGWGIQFQSPIFIGLMATITALFAANMLGLFEIRLPPNVNTWMASKGNNSYAGHFIQGMFATLLATPCSAPFLGTAVAFALTTNTLMLFVIFTALAIGMALPWLLVALFPSVAKRLPKPGHWMKVVKIAFGFMMLATATWLLSLLANHLSSGWVVSLVLLGAMLLLRRTSSVYGKKIAVVMVAIGILFSATALIAASLTASRWATPLPADIAWERLSEPRIAKEVAQGKTVFIDVTADWCITCQANKIGVLLQDPVYSTLNSDGMIAMQGNWTVASPSVTQYLQKYGRFGVPFNIVYGPSVPQGIPLPVILSSDVVLNAIELAKGKTNE</sequence>
<feature type="transmembrane region" description="Helical" evidence="6">
    <location>
        <begin position="304"/>
        <end position="326"/>
    </location>
</feature>
<dbReference type="Gene3D" id="3.40.30.10">
    <property type="entry name" value="Glutaredoxin"/>
    <property type="match status" value="1"/>
</dbReference>
<organism evidence="10 11">
    <name type="scientific">Enterovibrio norvegicus FF-454</name>
    <dbReference type="NCBI Taxonomy" id="1185651"/>
    <lineage>
        <taxon>Bacteria</taxon>
        <taxon>Pseudomonadati</taxon>
        <taxon>Pseudomonadota</taxon>
        <taxon>Gammaproteobacteria</taxon>
        <taxon>Vibrionales</taxon>
        <taxon>Vibrionaceae</taxon>
        <taxon>Enterovibrio</taxon>
    </lineage>
</organism>
<accession>A0A1E5C716</accession>
<evidence type="ECO:0000313" key="10">
    <source>
        <dbReference type="EMBL" id="OEE60982.1"/>
    </source>
</evidence>
<dbReference type="SUPFAM" id="SSF52833">
    <property type="entry name" value="Thioredoxin-like"/>
    <property type="match status" value="1"/>
</dbReference>
<keyword evidence="3" id="KW-0201">Cytochrome c-type biogenesis</keyword>
<evidence type="ECO:0000256" key="6">
    <source>
        <dbReference type="SAM" id="Phobius"/>
    </source>
</evidence>
<feature type="transmembrane region" description="Helical" evidence="6">
    <location>
        <begin position="426"/>
        <end position="454"/>
    </location>
</feature>
<dbReference type="Pfam" id="PF02683">
    <property type="entry name" value="DsbD_TM"/>
    <property type="match status" value="1"/>
</dbReference>
<feature type="transmembrane region" description="Helical" evidence="6">
    <location>
        <begin position="347"/>
        <end position="365"/>
    </location>
</feature>
<dbReference type="InterPro" id="IPR028250">
    <property type="entry name" value="DsbDN"/>
</dbReference>
<evidence type="ECO:0000313" key="11">
    <source>
        <dbReference type="Proteomes" id="UP000095039"/>
    </source>
</evidence>
<comment type="subcellular location">
    <subcellularLocation>
        <location evidence="1">Membrane</location>
        <topology evidence="1">Multi-pass membrane protein</topology>
    </subcellularLocation>
</comment>
<dbReference type="GO" id="GO:0015035">
    <property type="term" value="F:protein-disulfide reductase activity"/>
    <property type="evidence" value="ECO:0007669"/>
    <property type="project" value="TreeGrafter"/>
</dbReference>
<feature type="domain" description="Cytochrome C biogenesis protein transmembrane" evidence="8">
    <location>
        <begin position="305"/>
        <end position="517"/>
    </location>
</feature>
<dbReference type="PANTHER" id="PTHR32234">
    <property type="entry name" value="THIOL:DISULFIDE INTERCHANGE PROTEIN DSBD"/>
    <property type="match status" value="1"/>
</dbReference>
<dbReference type="GO" id="GO:0045454">
    <property type="term" value="P:cell redox homeostasis"/>
    <property type="evidence" value="ECO:0007669"/>
    <property type="project" value="TreeGrafter"/>
</dbReference>
<keyword evidence="5 6" id="KW-0472">Membrane</keyword>